<evidence type="ECO:0000256" key="8">
    <source>
        <dbReference type="ARBA" id="ARBA00022679"/>
    </source>
</evidence>
<evidence type="ECO:0000259" key="17">
    <source>
        <dbReference type="PROSITE" id="PS50113"/>
    </source>
</evidence>
<dbReference type="InterPro" id="IPR011102">
    <property type="entry name" value="Sig_transdc_His_kinase_HWE"/>
</dbReference>
<dbReference type="Gene3D" id="2.10.70.100">
    <property type="match status" value="1"/>
</dbReference>
<keyword evidence="15" id="KW-0675">Receptor</keyword>
<evidence type="ECO:0000256" key="15">
    <source>
        <dbReference type="ARBA" id="ARBA00023170"/>
    </source>
</evidence>
<dbReference type="SMART" id="SM00086">
    <property type="entry name" value="PAC"/>
    <property type="match status" value="2"/>
</dbReference>
<evidence type="ECO:0000256" key="12">
    <source>
        <dbReference type="ARBA" id="ARBA00022840"/>
    </source>
</evidence>
<dbReference type="PANTHER" id="PTHR41523">
    <property type="entry name" value="TWO-COMPONENT SYSTEM SENSOR PROTEIN"/>
    <property type="match status" value="1"/>
</dbReference>
<dbReference type="InterPro" id="IPR013655">
    <property type="entry name" value="PAS_fold_3"/>
</dbReference>
<dbReference type="FunFam" id="3.30.450.20:FF:000099">
    <property type="entry name" value="Sensory box sensor histidine kinase"/>
    <property type="match status" value="1"/>
</dbReference>
<dbReference type="GO" id="GO:0004673">
    <property type="term" value="F:protein histidine kinase activity"/>
    <property type="evidence" value="ECO:0007669"/>
    <property type="project" value="UniProtKB-EC"/>
</dbReference>
<evidence type="ECO:0000256" key="2">
    <source>
        <dbReference type="ARBA" id="ARBA00012438"/>
    </source>
</evidence>
<keyword evidence="4" id="KW-0597">Phosphoprotein</keyword>
<evidence type="ECO:0000256" key="5">
    <source>
        <dbReference type="ARBA" id="ARBA00022606"/>
    </source>
</evidence>
<dbReference type="AlphaFoldDB" id="A0A8S8X9G8"/>
<keyword evidence="7" id="KW-0288">FMN</keyword>
<organism evidence="18 19">
    <name type="scientific">Roseiterribacter gracilis</name>
    <dbReference type="NCBI Taxonomy" id="2812848"/>
    <lineage>
        <taxon>Bacteria</taxon>
        <taxon>Pseudomonadati</taxon>
        <taxon>Pseudomonadota</taxon>
        <taxon>Alphaproteobacteria</taxon>
        <taxon>Rhodospirillales</taxon>
        <taxon>Roseiterribacteraceae</taxon>
        <taxon>Roseiterribacter</taxon>
    </lineage>
</organism>
<keyword evidence="11" id="KW-0418">Kinase</keyword>
<evidence type="ECO:0000256" key="1">
    <source>
        <dbReference type="ARBA" id="ARBA00000085"/>
    </source>
</evidence>
<feature type="domain" description="PAC" evidence="17">
    <location>
        <begin position="337"/>
        <end position="401"/>
    </location>
</feature>
<evidence type="ECO:0000256" key="10">
    <source>
        <dbReference type="ARBA" id="ARBA00022741"/>
    </source>
</evidence>
<dbReference type="InterPro" id="IPR000014">
    <property type="entry name" value="PAS"/>
</dbReference>
<sequence length="732" mass="81767">MIAPVRDMGDALVSPPAITLDQMQAIFASLRDGLIVCDATGRIVAFNQAAMELHDLDAVEIGVSINQYDSWFDVETPDGRPLPRNEWPMVRVLRGESFVDLEVGIRARESGRRVIGSYNGVPVAGPDGTLAFGVLTVREATARRATQKALRDSAQHYRELAAAIPHFVWMADAQGRWYFVNDLWVERVGLDPRQSAGEGWLNAVHPEDRAPLLSTWTQARASGGILDGEARVRMVEGDWRWHMLRGVPLRDAQNRIVRWIGTCTDIDDQRRTDEALRRSEARFRTALRDSPICVYQTDRDLRYTWLYNPLFDGVSVARAIGRTDIDILGKDAGQELHDFKQRVLTSEAGASTEIVVPFASGARSLLINAEPLRDEYDRVVGLTAAMLDTTQHREAERTIRESAERLRLVFQATNDAVWDWDIGTGHVVWNEAISTLFGWPADEFEATRSWWVARLHEEDRDRVLASIDRALAERDGDGRWTAEYRFARHDGTHAEILDRGYVVRGQDGTPARMIGAMLDVTQRKRAEQHQALLLAELNHRVKNTLATVQSIASQTLRRKGTLEEFAETFNGRLRSLAAAHSLLTRGNWEGAELRDIVAMALKPYRQAENVVIEGPDAALGPNIALTFSMVLHELSTNAAKYGALSTPGGRVEVRWASEVTDGSTDLVLRWHEYDGPAVTEPSEQGFGSYLIRNIIGYQLKGRSELLYAPTGVTCTISLPWPKLGTHEPEGAV</sequence>
<dbReference type="GO" id="GO:0005524">
    <property type="term" value="F:ATP binding"/>
    <property type="evidence" value="ECO:0007669"/>
    <property type="project" value="UniProtKB-KW"/>
</dbReference>
<dbReference type="GO" id="GO:0009881">
    <property type="term" value="F:photoreceptor activity"/>
    <property type="evidence" value="ECO:0007669"/>
    <property type="project" value="UniProtKB-KW"/>
</dbReference>
<feature type="domain" description="PAS" evidence="16">
    <location>
        <begin position="153"/>
        <end position="223"/>
    </location>
</feature>
<dbReference type="SMART" id="SM00091">
    <property type="entry name" value="PAS"/>
    <property type="match status" value="3"/>
</dbReference>
<dbReference type="Proteomes" id="UP000681075">
    <property type="component" value="Unassembled WGS sequence"/>
</dbReference>
<dbReference type="EC" id="2.7.13.3" evidence="2"/>
<protein>
    <recommendedName>
        <fullName evidence="2">histidine kinase</fullName>
        <ecNumber evidence="2">2.7.13.3</ecNumber>
    </recommendedName>
</protein>
<dbReference type="Gene3D" id="3.30.450.20">
    <property type="entry name" value="PAS domain"/>
    <property type="match status" value="4"/>
</dbReference>
<keyword evidence="8" id="KW-0808">Transferase</keyword>
<accession>A0A8S8X9G8</accession>
<evidence type="ECO:0000256" key="3">
    <source>
        <dbReference type="ARBA" id="ARBA00022543"/>
    </source>
</evidence>
<keyword evidence="19" id="KW-1185">Reference proteome</keyword>
<dbReference type="Pfam" id="PF08448">
    <property type="entry name" value="PAS_4"/>
    <property type="match status" value="2"/>
</dbReference>
<dbReference type="InterPro" id="IPR000700">
    <property type="entry name" value="PAS-assoc_C"/>
</dbReference>
<evidence type="ECO:0000256" key="6">
    <source>
        <dbReference type="ARBA" id="ARBA00022630"/>
    </source>
</evidence>
<proteinExistence type="predicted"/>
<dbReference type="Pfam" id="PF08447">
    <property type="entry name" value="PAS_3"/>
    <property type="match status" value="2"/>
</dbReference>
<dbReference type="InterPro" id="IPR001610">
    <property type="entry name" value="PAC"/>
</dbReference>
<evidence type="ECO:0000256" key="13">
    <source>
        <dbReference type="ARBA" id="ARBA00022991"/>
    </source>
</evidence>
<dbReference type="InterPro" id="IPR036890">
    <property type="entry name" value="HATPase_C_sf"/>
</dbReference>
<keyword evidence="5" id="KW-0716">Sensory transduction</keyword>
<evidence type="ECO:0000256" key="7">
    <source>
        <dbReference type="ARBA" id="ARBA00022643"/>
    </source>
</evidence>
<dbReference type="PROSITE" id="PS50112">
    <property type="entry name" value="PAS"/>
    <property type="match status" value="2"/>
</dbReference>
<dbReference type="Gene3D" id="3.30.565.10">
    <property type="entry name" value="Histidine kinase-like ATPase, C-terminal domain"/>
    <property type="match status" value="1"/>
</dbReference>
<feature type="domain" description="PAC" evidence="17">
    <location>
        <begin position="480"/>
        <end position="532"/>
    </location>
</feature>
<dbReference type="CDD" id="cd00130">
    <property type="entry name" value="PAS"/>
    <property type="match status" value="3"/>
</dbReference>
<dbReference type="EMBL" id="BOPV01000001">
    <property type="protein sequence ID" value="GIL38209.1"/>
    <property type="molecule type" value="Genomic_DNA"/>
</dbReference>
<feature type="domain" description="PAS" evidence="16">
    <location>
        <begin position="402"/>
        <end position="474"/>
    </location>
</feature>
<keyword evidence="6" id="KW-0285">Flavoprotein</keyword>
<dbReference type="Pfam" id="PF07536">
    <property type="entry name" value="HWE_HK"/>
    <property type="match status" value="1"/>
</dbReference>
<evidence type="ECO:0000313" key="19">
    <source>
        <dbReference type="Proteomes" id="UP000681075"/>
    </source>
</evidence>
<dbReference type="SMART" id="SM00911">
    <property type="entry name" value="HWE_HK"/>
    <property type="match status" value="1"/>
</dbReference>
<evidence type="ECO:0000313" key="18">
    <source>
        <dbReference type="EMBL" id="GIL38209.1"/>
    </source>
</evidence>
<gene>
    <name evidence="18" type="ORF">TMPK1_04460</name>
</gene>
<dbReference type="InterPro" id="IPR035965">
    <property type="entry name" value="PAS-like_dom_sf"/>
</dbReference>
<reference evidence="18" key="1">
    <citation type="submission" date="2021-02" db="EMBL/GenBank/DDBJ databases">
        <title>Genome sequence of Rhodospirillales sp. strain TMPK1 isolated from soil.</title>
        <authorList>
            <person name="Nakai R."/>
            <person name="Kusada H."/>
            <person name="Tamaki H."/>
        </authorList>
    </citation>
    <scope>NUCLEOTIDE SEQUENCE</scope>
    <source>
        <strain evidence="18">TMPK1</strain>
    </source>
</reference>
<feature type="domain" description="PAC" evidence="17">
    <location>
        <begin position="226"/>
        <end position="278"/>
    </location>
</feature>
<comment type="caution">
    <text evidence="18">The sequence shown here is derived from an EMBL/GenBank/DDBJ whole genome shotgun (WGS) entry which is preliminary data.</text>
</comment>
<dbReference type="NCBIfam" id="TIGR00229">
    <property type="entry name" value="sensory_box"/>
    <property type="match status" value="2"/>
</dbReference>
<name>A0A8S8X9G8_9PROT</name>
<comment type="catalytic activity">
    <reaction evidence="1">
        <text>ATP + protein L-histidine = ADP + protein N-phospho-L-histidine.</text>
        <dbReference type="EC" id="2.7.13.3"/>
    </reaction>
</comment>
<evidence type="ECO:0000256" key="4">
    <source>
        <dbReference type="ARBA" id="ARBA00022553"/>
    </source>
</evidence>
<evidence type="ECO:0000256" key="14">
    <source>
        <dbReference type="ARBA" id="ARBA00023026"/>
    </source>
</evidence>
<dbReference type="InterPro" id="IPR013656">
    <property type="entry name" value="PAS_4"/>
</dbReference>
<dbReference type="PANTHER" id="PTHR41523:SF7">
    <property type="entry name" value="HISTIDINE KINASE"/>
    <property type="match status" value="1"/>
</dbReference>
<keyword evidence="13" id="KW-0157">Chromophore</keyword>
<evidence type="ECO:0000256" key="11">
    <source>
        <dbReference type="ARBA" id="ARBA00022777"/>
    </source>
</evidence>
<evidence type="ECO:0000259" key="16">
    <source>
        <dbReference type="PROSITE" id="PS50112"/>
    </source>
</evidence>
<dbReference type="RefSeq" id="WP_420241176.1">
    <property type="nucleotide sequence ID" value="NZ_BOPV01000001.1"/>
</dbReference>
<dbReference type="PROSITE" id="PS50113">
    <property type="entry name" value="PAC"/>
    <property type="match status" value="3"/>
</dbReference>
<keyword evidence="10" id="KW-0547">Nucleotide-binding</keyword>
<keyword evidence="12" id="KW-0067">ATP-binding</keyword>
<keyword evidence="3" id="KW-0600">Photoreceptor protein</keyword>
<keyword evidence="14" id="KW-0843">Virulence</keyword>
<dbReference type="SUPFAM" id="SSF55785">
    <property type="entry name" value="PYP-like sensor domain (PAS domain)"/>
    <property type="match status" value="4"/>
</dbReference>
<evidence type="ECO:0000256" key="9">
    <source>
        <dbReference type="ARBA" id="ARBA00022737"/>
    </source>
</evidence>
<keyword evidence="9" id="KW-0677">Repeat</keyword>